<dbReference type="AlphaFoldDB" id="A0A223CX57"/>
<sequence>MGVMWKQLKLTNTPQSNSEIEQEALRQSSIRIMERMEIDRVFDRYIGVKSKFYAAHNDFVV</sequence>
<organism evidence="1 2">
    <name type="scientific">Tumebacillus algifaecis</name>
    <dbReference type="NCBI Taxonomy" id="1214604"/>
    <lineage>
        <taxon>Bacteria</taxon>
        <taxon>Bacillati</taxon>
        <taxon>Bacillota</taxon>
        <taxon>Bacilli</taxon>
        <taxon>Bacillales</taxon>
        <taxon>Alicyclobacillaceae</taxon>
        <taxon>Tumebacillus</taxon>
    </lineage>
</organism>
<dbReference type="EMBL" id="CP022657">
    <property type="protein sequence ID" value="ASS73767.1"/>
    <property type="molecule type" value="Genomic_DNA"/>
</dbReference>
<gene>
    <name evidence="1" type="ORF">CIG75_01455</name>
</gene>
<reference evidence="1 2" key="1">
    <citation type="journal article" date="2015" name="Int. J. Syst. Evol. Microbiol.">
        <title>Tumebacillus algifaecis sp. nov., isolated from decomposing algal scum.</title>
        <authorList>
            <person name="Wu Y.F."/>
            <person name="Zhang B."/>
            <person name="Xing P."/>
            <person name="Wu Q.L."/>
            <person name="Liu S.J."/>
        </authorList>
    </citation>
    <scope>NUCLEOTIDE SEQUENCE [LARGE SCALE GENOMIC DNA]</scope>
    <source>
        <strain evidence="1 2">THMBR28</strain>
    </source>
</reference>
<name>A0A223CX57_9BACL</name>
<evidence type="ECO:0000313" key="1">
    <source>
        <dbReference type="EMBL" id="ASS73767.1"/>
    </source>
</evidence>
<proteinExistence type="predicted"/>
<protein>
    <submittedName>
        <fullName evidence="1">Uncharacterized protein</fullName>
    </submittedName>
</protein>
<keyword evidence="2" id="KW-1185">Reference proteome</keyword>
<dbReference type="KEGG" id="tab:CIG75_01455"/>
<dbReference type="Proteomes" id="UP000214688">
    <property type="component" value="Chromosome"/>
</dbReference>
<evidence type="ECO:0000313" key="2">
    <source>
        <dbReference type="Proteomes" id="UP000214688"/>
    </source>
</evidence>
<accession>A0A223CX57</accession>